<dbReference type="Ensembl" id="ENSTGUT00000040998.1">
    <property type="protein sequence ID" value="ENSTGUP00000029815.1"/>
    <property type="gene ID" value="ENSTGUG00000021698.1"/>
</dbReference>
<protein>
    <submittedName>
        <fullName evidence="1">Uncharacterized protein</fullName>
    </submittedName>
</protein>
<evidence type="ECO:0000313" key="1">
    <source>
        <dbReference type="Ensembl" id="ENSTGUP00000029815.1"/>
    </source>
</evidence>
<reference evidence="1" key="3">
    <citation type="submission" date="2025-09" db="UniProtKB">
        <authorList>
            <consortium name="Ensembl"/>
        </authorList>
    </citation>
    <scope>IDENTIFICATION</scope>
</reference>
<reference evidence="1 2" key="1">
    <citation type="journal article" date="2010" name="Nature">
        <title>The genome of a songbird.</title>
        <authorList>
            <person name="Warren W.C."/>
            <person name="Clayton D.F."/>
            <person name="Ellegren H."/>
            <person name="Arnold A.P."/>
            <person name="Hillier L.W."/>
            <person name="Kunstner A."/>
            <person name="Searle S."/>
            <person name="White S."/>
            <person name="Vilella A.J."/>
            <person name="Fairley S."/>
            <person name="Heger A."/>
            <person name="Kong L."/>
            <person name="Ponting C.P."/>
            <person name="Jarvis E.D."/>
            <person name="Mello C.V."/>
            <person name="Minx P."/>
            <person name="Lovell P."/>
            <person name="Velho T.A."/>
            <person name="Ferris M."/>
            <person name="Balakrishnan C.N."/>
            <person name="Sinha S."/>
            <person name="Blatti C."/>
            <person name="London S.E."/>
            <person name="Li Y."/>
            <person name="Lin Y.C."/>
            <person name="George J."/>
            <person name="Sweedler J."/>
            <person name="Southey B."/>
            <person name="Gunaratne P."/>
            <person name="Watson M."/>
            <person name="Nam K."/>
            <person name="Backstrom N."/>
            <person name="Smeds L."/>
            <person name="Nabholz B."/>
            <person name="Itoh Y."/>
            <person name="Whitney O."/>
            <person name="Pfenning A.R."/>
            <person name="Howard J."/>
            <person name="Volker M."/>
            <person name="Skinner B.M."/>
            <person name="Griffin D.K."/>
            <person name="Ye L."/>
            <person name="McLaren W.M."/>
            <person name="Flicek P."/>
            <person name="Quesada V."/>
            <person name="Velasco G."/>
            <person name="Lopez-Otin C."/>
            <person name="Puente X.S."/>
            <person name="Olender T."/>
            <person name="Lancet D."/>
            <person name="Smit A.F."/>
            <person name="Hubley R."/>
            <person name="Konkel M.K."/>
            <person name="Walker J.A."/>
            <person name="Batzer M.A."/>
            <person name="Gu W."/>
            <person name="Pollock D.D."/>
            <person name="Chen L."/>
            <person name="Cheng Z."/>
            <person name="Eichler E.E."/>
            <person name="Stapley J."/>
            <person name="Slate J."/>
            <person name="Ekblom R."/>
            <person name="Birkhead T."/>
            <person name="Burke T."/>
            <person name="Burt D."/>
            <person name="Scharff C."/>
            <person name="Adam I."/>
            <person name="Richard H."/>
            <person name="Sultan M."/>
            <person name="Soldatov A."/>
            <person name="Lehrach H."/>
            <person name="Edwards S.V."/>
            <person name="Yang S.P."/>
            <person name="Li X."/>
            <person name="Graves T."/>
            <person name="Fulton L."/>
            <person name="Nelson J."/>
            <person name="Chinwalla A."/>
            <person name="Hou S."/>
            <person name="Mardis E.R."/>
            <person name="Wilson R.K."/>
        </authorList>
    </citation>
    <scope>NUCLEOTIDE SEQUENCE [LARGE SCALE GENOMIC DNA]</scope>
</reference>
<reference evidence="1" key="2">
    <citation type="submission" date="2025-08" db="UniProtKB">
        <authorList>
            <consortium name="Ensembl"/>
        </authorList>
    </citation>
    <scope>IDENTIFICATION</scope>
</reference>
<sequence>KARPVGACSAGTGTAALPPTQLLWLLSGRLKTTGMNCFYQKSAWARHREQERRICPGKMDAVATEQEDLSMSLRKPASVPISLNGVRS</sequence>
<proteinExistence type="predicted"/>
<dbReference type="AlphaFoldDB" id="A0A674H4U8"/>
<dbReference type="Proteomes" id="UP000007754">
    <property type="component" value="Chromosome Z"/>
</dbReference>
<dbReference type="InParanoid" id="A0A674H4U8"/>
<keyword evidence="2" id="KW-1185">Reference proteome</keyword>
<accession>A0A674H4U8</accession>
<evidence type="ECO:0000313" key="2">
    <source>
        <dbReference type="Proteomes" id="UP000007754"/>
    </source>
</evidence>
<organism evidence="1 2">
    <name type="scientific">Taeniopygia guttata</name>
    <name type="common">Zebra finch</name>
    <name type="synonym">Poephila guttata</name>
    <dbReference type="NCBI Taxonomy" id="59729"/>
    <lineage>
        <taxon>Eukaryota</taxon>
        <taxon>Metazoa</taxon>
        <taxon>Chordata</taxon>
        <taxon>Craniata</taxon>
        <taxon>Vertebrata</taxon>
        <taxon>Euteleostomi</taxon>
        <taxon>Archelosauria</taxon>
        <taxon>Archosauria</taxon>
        <taxon>Dinosauria</taxon>
        <taxon>Saurischia</taxon>
        <taxon>Theropoda</taxon>
        <taxon>Coelurosauria</taxon>
        <taxon>Aves</taxon>
        <taxon>Neognathae</taxon>
        <taxon>Neoaves</taxon>
        <taxon>Telluraves</taxon>
        <taxon>Australaves</taxon>
        <taxon>Passeriformes</taxon>
        <taxon>Passeroidea</taxon>
        <taxon>Estrildidae</taxon>
        <taxon>Estrildinae</taxon>
        <taxon>Taeniopygia</taxon>
    </lineage>
</organism>
<name>A0A674H4U8_TAEGU</name>